<dbReference type="PANTHER" id="PTHR16043">
    <property type="entry name" value="DALRD3 PROTEIN"/>
    <property type="match status" value="1"/>
</dbReference>
<gene>
    <name evidence="2" type="ORF">P5673_003624</name>
</gene>
<protein>
    <recommendedName>
        <fullName evidence="1">DALR anticodon binding domain-containing protein</fullName>
    </recommendedName>
</protein>
<sequence>MALSVVKLEVLSISPNSEDEWELLISFIATFPTIVKDTVPTLAATSQSFVIHTNKESRTHLFPTMFARLYLMKALQQIFQNCLELLNVSYLTQM</sequence>
<name>A0AAD9R1L9_ACRCE</name>
<dbReference type="InterPro" id="IPR008909">
    <property type="entry name" value="DALR_anticod-bd"/>
</dbReference>
<organism evidence="2 3">
    <name type="scientific">Acropora cervicornis</name>
    <name type="common">Staghorn coral</name>
    <dbReference type="NCBI Taxonomy" id="6130"/>
    <lineage>
        <taxon>Eukaryota</taxon>
        <taxon>Metazoa</taxon>
        <taxon>Cnidaria</taxon>
        <taxon>Anthozoa</taxon>
        <taxon>Hexacorallia</taxon>
        <taxon>Scleractinia</taxon>
        <taxon>Astrocoeniina</taxon>
        <taxon>Acroporidae</taxon>
        <taxon>Acropora</taxon>
    </lineage>
</organism>
<dbReference type="Pfam" id="PF05746">
    <property type="entry name" value="DALR_1"/>
    <property type="match status" value="1"/>
</dbReference>
<reference evidence="2" key="2">
    <citation type="journal article" date="2023" name="Science">
        <title>Genomic signatures of disease resistance in endangered staghorn corals.</title>
        <authorList>
            <person name="Vollmer S.V."/>
            <person name="Selwyn J.D."/>
            <person name="Despard B.A."/>
            <person name="Roesel C.L."/>
        </authorList>
    </citation>
    <scope>NUCLEOTIDE SEQUENCE</scope>
    <source>
        <strain evidence="2">K2</strain>
    </source>
</reference>
<dbReference type="GO" id="GO:0005524">
    <property type="term" value="F:ATP binding"/>
    <property type="evidence" value="ECO:0007669"/>
    <property type="project" value="InterPro"/>
</dbReference>
<dbReference type="PANTHER" id="PTHR16043:SF1">
    <property type="entry name" value="DALR ANTICODON-BINDING DOMAIN-CONTAINING PROTEIN 3"/>
    <property type="match status" value="1"/>
</dbReference>
<reference evidence="2" key="1">
    <citation type="journal article" date="2023" name="G3 (Bethesda)">
        <title>Whole genome assembly and annotation of the endangered Caribbean coral Acropora cervicornis.</title>
        <authorList>
            <person name="Selwyn J.D."/>
            <person name="Vollmer S.V."/>
        </authorList>
    </citation>
    <scope>NUCLEOTIDE SEQUENCE</scope>
    <source>
        <strain evidence="2">K2</strain>
    </source>
</reference>
<dbReference type="InterPro" id="IPR037380">
    <property type="entry name" value="DALRD3"/>
</dbReference>
<accession>A0AAD9R1L9</accession>
<dbReference type="GO" id="GO:0000049">
    <property type="term" value="F:tRNA binding"/>
    <property type="evidence" value="ECO:0007669"/>
    <property type="project" value="TreeGrafter"/>
</dbReference>
<dbReference type="EMBL" id="JARQWQ010000006">
    <property type="protein sequence ID" value="KAK2571071.1"/>
    <property type="molecule type" value="Genomic_DNA"/>
</dbReference>
<dbReference type="SUPFAM" id="SSF47323">
    <property type="entry name" value="Anticodon-binding domain of a subclass of class I aminoacyl-tRNA synthetases"/>
    <property type="match status" value="1"/>
</dbReference>
<keyword evidence="3" id="KW-1185">Reference proteome</keyword>
<dbReference type="SMART" id="SM00836">
    <property type="entry name" value="DALR_1"/>
    <property type="match status" value="1"/>
</dbReference>
<dbReference type="Gene3D" id="1.10.730.10">
    <property type="entry name" value="Isoleucyl-tRNA Synthetase, Domain 1"/>
    <property type="match status" value="1"/>
</dbReference>
<dbReference type="GO" id="GO:0004814">
    <property type="term" value="F:arginine-tRNA ligase activity"/>
    <property type="evidence" value="ECO:0007669"/>
    <property type="project" value="InterPro"/>
</dbReference>
<evidence type="ECO:0000313" key="2">
    <source>
        <dbReference type="EMBL" id="KAK2571071.1"/>
    </source>
</evidence>
<comment type="caution">
    <text evidence="2">The sequence shown here is derived from an EMBL/GenBank/DDBJ whole genome shotgun (WGS) entry which is preliminary data.</text>
</comment>
<dbReference type="Proteomes" id="UP001249851">
    <property type="component" value="Unassembled WGS sequence"/>
</dbReference>
<evidence type="ECO:0000313" key="3">
    <source>
        <dbReference type="Proteomes" id="UP001249851"/>
    </source>
</evidence>
<dbReference type="GO" id="GO:0106217">
    <property type="term" value="P:tRNA C3-cytosine methylation"/>
    <property type="evidence" value="ECO:0007669"/>
    <property type="project" value="TreeGrafter"/>
</dbReference>
<proteinExistence type="predicted"/>
<feature type="domain" description="DALR anticodon binding" evidence="1">
    <location>
        <begin position="2"/>
        <end position="94"/>
    </location>
</feature>
<dbReference type="GO" id="GO:0006420">
    <property type="term" value="P:arginyl-tRNA aminoacylation"/>
    <property type="evidence" value="ECO:0007669"/>
    <property type="project" value="InterPro"/>
</dbReference>
<dbReference type="AlphaFoldDB" id="A0AAD9R1L9"/>
<dbReference type="InterPro" id="IPR009080">
    <property type="entry name" value="tRNAsynth_Ia_anticodon-bd"/>
</dbReference>
<evidence type="ECO:0000259" key="1">
    <source>
        <dbReference type="SMART" id="SM00836"/>
    </source>
</evidence>